<evidence type="ECO:0000313" key="3">
    <source>
        <dbReference type="Proteomes" id="UP000233200"/>
    </source>
</evidence>
<evidence type="ECO:0000313" key="2">
    <source>
        <dbReference type="Ensembl" id="ENSRROP00000024617.1"/>
    </source>
</evidence>
<feature type="signal peptide" evidence="1">
    <location>
        <begin position="1"/>
        <end position="16"/>
    </location>
</feature>
<evidence type="ECO:0000256" key="1">
    <source>
        <dbReference type="SAM" id="SignalP"/>
    </source>
</evidence>
<dbReference type="AlphaFoldDB" id="A0A2K6Q767"/>
<proteinExistence type="predicted"/>
<reference evidence="2" key="1">
    <citation type="submission" date="2025-08" db="UniProtKB">
        <authorList>
            <consortium name="Ensembl"/>
        </authorList>
    </citation>
    <scope>IDENTIFICATION</scope>
</reference>
<dbReference type="Proteomes" id="UP000233200">
    <property type="component" value="Unplaced"/>
</dbReference>
<accession>A0A2K6Q767</accession>
<keyword evidence="3" id="KW-1185">Reference proteome</keyword>
<keyword evidence="1" id="KW-0732">Signal</keyword>
<feature type="chain" id="PRO_5014328917" evidence="1">
    <location>
        <begin position="17"/>
        <end position="66"/>
    </location>
</feature>
<reference evidence="2" key="2">
    <citation type="submission" date="2025-09" db="UniProtKB">
        <authorList>
            <consortium name="Ensembl"/>
        </authorList>
    </citation>
    <scope>IDENTIFICATION</scope>
</reference>
<protein>
    <submittedName>
        <fullName evidence="2">Proline rich 4</fullName>
    </submittedName>
</protein>
<gene>
    <name evidence="2" type="primary">PRR4</name>
</gene>
<sequence>MLLVLLSVVLLALSSAQSTDNVPAFFQGDRPPRHLQVCCKAGGSTSILPGRQAAKTSPGPDTLVVI</sequence>
<organism evidence="2 3">
    <name type="scientific">Rhinopithecus roxellana</name>
    <name type="common">Golden snub-nosed monkey</name>
    <name type="synonym">Pygathrix roxellana</name>
    <dbReference type="NCBI Taxonomy" id="61622"/>
    <lineage>
        <taxon>Eukaryota</taxon>
        <taxon>Metazoa</taxon>
        <taxon>Chordata</taxon>
        <taxon>Craniata</taxon>
        <taxon>Vertebrata</taxon>
        <taxon>Euteleostomi</taxon>
        <taxon>Mammalia</taxon>
        <taxon>Eutheria</taxon>
        <taxon>Euarchontoglires</taxon>
        <taxon>Primates</taxon>
        <taxon>Haplorrhini</taxon>
        <taxon>Catarrhini</taxon>
        <taxon>Cercopithecidae</taxon>
        <taxon>Colobinae</taxon>
        <taxon>Rhinopithecus</taxon>
    </lineage>
</organism>
<dbReference type="GeneTree" id="ENSGT00730000112173"/>
<name>A0A2K6Q767_RHIRO</name>
<dbReference type="Ensembl" id="ENSRROT00000048830.1">
    <property type="protein sequence ID" value="ENSRROP00000024617.1"/>
    <property type="gene ID" value="ENSRROG00000036108.1"/>
</dbReference>